<keyword evidence="1" id="KW-0812">Transmembrane</keyword>
<dbReference type="AlphaFoldDB" id="A0A6P1VY50"/>
<dbReference type="SUPFAM" id="SSF52266">
    <property type="entry name" value="SGNH hydrolase"/>
    <property type="match status" value="1"/>
</dbReference>
<evidence type="ECO:0000313" key="3">
    <source>
        <dbReference type="Proteomes" id="UP000464577"/>
    </source>
</evidence>
<dbReference type="Proteomes" id="UP000464577">
    <property type="component" value="Chromosome"/>
</dbReference>
<dbReference type="Gene3D" id="3.40.50.1110">
    <property type="entry name" value="SGNH hydrolase"/>
    <property type="match status" value="1"/>
</dbReference>
<dbReference type="GO" id="GO:0016788">
    <property type="term" value="F:hydrolase activity, acting on ester bonds"/>
    <property type="evidence" value="ECO:0007669"/>
    <property type="project" value="UniProtKB-ARBA"/>
</dbReference>
<name>A0A6P1VY50_9BACT</name>
<protein>
    <submittedName>
        <fullName evidence="2">Uncharacterized protein</fullName>
    </submittedName>
</protein>
<feature type="transmembrane region" description="Helical" evidence="1">
    <location>
        <begin position="377"/>
        <end position="396"/>
    </location>
</feature>
<proteinExistence type="predicted"/>
<dbReference type="KEGG" id="senf:GJR95_22320"/>
<organism evidence="2 3">
    <name type="scientific">Spirosoma endbachense</name>
    <dbReference type="NCBI Taxonomy" id="2666025"/>
    <lineage>
        <taxon>Bacteria</taxon>
        <taxon>Pseudomonadati</taxon>
        <taxon>Bacteroidota</taxon>
        <taxon>Cytophagia</taxon>
        <taxon>Cytophagales</taxon>
        <taxon>Cytophagaceae</taxon>
        <taxon>Spirosoma</taxon>
    </lineage>
</organism>
<evidence type="ECO:0000256" key="1">
    <source>
        <dbReference type="SAM" id="Phobius"/>
    </source>
</evidence>
<keyword evidence="1" id="KW-1133">Transmembrane helix</keyword>
<reference evidence="2 3" key="1">
    <citation type="submission" date="2019-11" db="EMBL/GenBank/DDBJ databases">
        <title>Spirosoma endbachense sp. nov., isolated from a natural salt meadow.</title>
        <authorList>
            <person name="Rojas J."/>
            <person name="Ambika Manirajan B."/>
            <person name="Ratering S."/>
            <person name="Suarez C."/>
            <person name="Geissler-Plaum R."/>
            <person name="Schnell S."/>
        </authorList>
    </citation>
    <scope>NUCLEOTIDE SEQUENCE [LARGE SCALE GENOMIC DNA]</scope>
    <source>
        <strain evidence="2 3">I-24</strain>
    </source>
</reference>
<dbReference type="EMBL" id="CP045997">
    <property type="protein sequence ID" value="QHV97574.1"/>
    <property type="molecule type" value="Genomic_DNA"/>
</dbReference>
<keyword evidence="1" id="KW-0472">Membrane</keyword>
<gene>
    <name evidence="2" type="ORF">GJR95_22320</name>
</gene>
<keyword evidence="3" id="KW-1185">Reference proteome</keyword>
<dbReference type="RefSeq" id="WP_162387985.1">
    <property type="nucleotide sequence ID" value="NZ_CP045997.1"/>
</dbReference>
<sequence>MPTKLTIQEPFLNAVYQRDNAGFAYIPVSGTVTPGIDNVTASFSPVNVGATQTLDYAIPFVQTLPVDKDGHFAGTVRLPGGWYSLTVSAGETIILRNRVGAGEVFVLFGHSFMQGGHDQSHQLPANDERVITLLDNLTSRNYQFGQLTTKVGPFHDHPDAWGQLGDQLVKRLGVPVLFYGCAYGGSNILQAYQLLTGQTRTSLPPGTTDPASRQPLEPLEDVFINYIPKTGVRAILVEHGYNDRGTSTAAFLEQFRYVFDHIRSTYQKPELALVVVQEELQPVPHCLYDIPTAQGLQQLIGSYPHTWKGPDFNEPFWPDYHTSSGQDHLFGAAIDHFASDWSNSLSTVFFQNSTPYLGLGTVDVFPLVLYNAPDTRLAAIDWVLILLAGLVLVGLFVRQSKKLMWAFLLLGLIALGRVTGKV</sequence>
<feature type="transmembrane region" description="Helical" evidence="1">
    <location>
        <begin position="403"/>
        <end position="420"/>
    </location>
</feature>
<evidence type="ECO:0000313" key="2">
    <source>
        <dbReference type="EMBL" id="QHV97574.1"/>
    </source>
</evidence>
<dbReference type="InterPro" id="IPR036514">
    <property type="entry name" value="SGNH_hydro_sf"/>
</dbReference>
<accession>A0A6P1VY50</accession>